<keyword evidence="3 12" id="KW-0444">Lipid biosynthesis</keyword>
<dbReference type="RefSeq" id="WP_145286917.1">
    <property type="nucleotide sequence ID" value="NZ_VMSJ01000001.1"/>
</dbReference>
<dbReference type="HAMAP" id="MF_01916">
    <property type="entry name" value="Cardiolipin_synth_Cls"/>
    <property type="match status" value="1"/>
</dbReference>
<feature type="domain" description="PLD phosphodiesterase" evidence="14">
    <location>
        <begin position="397"/>
        <end position="424"/>
    </location>
</feature>
<feature type="transmembrane region" description="Helical" evidence="12">
    <location>
        <begin position="12"/>
        <end position="31"/>
    </location>
</feature>
<dbReference type="CDD" id="cd09112">
    <property type="entry name" value="PLDc_CLS_2"/>
    <property type="match status" value="1"/>
</dbReference>
<dbReference type="Gene3D" id="3.30.870.10">
    <property type="entry name" value="Endonuclease Chain A"/>
    <property type="match status" value="2"/>
</dbReference>
<evidence type="ECO:0000256" key="7">
    <source>
        <dbReference type="ARBA" id="ARBA00022989"/>
    </source>
</evidence>
<keyword evidence="7 12" id="KW-1133">Transmembrane helix</keyword>
<reference evidence="15 16" key="1">
    <citation type="submission" date="2019-07" db="EMBL/GenBank/DDBJ databases">
        <title>Salinicoccus cyprini sp. nov., isolated from gastro-intestinal tract of mirror carp, Cyprinus carpio var. specularis, collected from Gobind Sagar Reservoir, Himachal Pradesh, India.</title>
        <authorList>
            <person name="Talwar C."/>
            <person name="Singh A.K."/>
            <person name="Lal R."/>
            <person name="Negi R.K."/>
        </authorList>
    </citation>
    <scope>NUCLEOTIDE SEQUENCE [LARGE SCALE GENOMIC DNA]</scope>
    <source>
        <strain evidence="15 16">CT19</strain>
    </source>
</reference>
<feature type="active site" evidence="12">
    <location>
        <position position="402"/>
    </location>
</feature>
<feature type="active site" evidence="12">
    <location>
        <position position="404"/>
    </location>
</feature>
<keyword evidence="11 12" id="KW-1208">Phospholipid metabolism</keyword>
<proteinExistence type="inferred from homology"/>
<dbReference type="EC" id="2.7.8.-" evidence="12 13"/>
<feature type="active site" evidence="12">
    <location>
        <position position="409"/>
    </location>
</feature>
<evidence type="ECO:0000313" key="16">
    <source>
        <dbReference type="Proteomes" id="UP000315103"/>
    </source>
</evidence>
<dbReference type="GO" id="GO:0032049">
    <property type="term" value="P:cardiolipin biosynthetic process"/>
    <property type="evidence" value="ECO:0007669"/>
    <property type="project" value="UniProtKB-UniRule"/>
</dbReference>
<feature type="active site" evidence="12">
    <location>
        <position position="231"/>
    </location>
</feature>
<accession>A0A558AZP6</accession>
<evidence type="ECO:0000256" key="9">
    <source>
        <dbReference type="ARBA" id="ARBA00023136"/>
    </source>
</evidence>
<dbReference type="CDD" id="cd09110">
    <property type="entry name" value="PLDc_CLS_1"/>
    <property type="match status" value="1"/>
</dbReference>
<keyword evidence="9 12" id="KW-0472">Membrane</keyword>
<dbReference type="NCBIfam" id="TIGR04265">
    <property type="entry name" value="bac_cardiolipin"/>
    <property type="match status" value="1"/>
</dbReference>
<organism evidence="15 16">
    <name type="scientific">Salinicoccus cyprini</name>
    <dbReference type="NCBI Taxonomy" id="2493691"/>
    <lineage>
        <taxon>Bacteria</taxon>
        <taxon>Bacillati</taxon>
        <taxon>Bacillota</taxon>
        <taxon>Bacilli</taxon>
        <taxon>Bacillales</taxon>
        <taxon>Staphylococcaceae</taxon>
        <taxon>Salinicoccus</taxon>
    </lineage>
</organism>
<evidence type="ECO:0000256" key="2">
    <source>
        <dbReference type="ARBA" id="ARBA00022475"/>
    </source>
</evidence>
<feature type="domain" description="PLD phosphodiesterase" evidence="14">
    <location>
        <begin position="219"/>
        <end position="246"/>
    </location>
</feature>
<feature type="active site" evidence="12">
    <location>
        <position position="224"/>
    </location>
</feature>
<dbReference type="GO" id="GO:0005886">
    <property type="term" value="C:plasma membrane"/>
    <property type="evidence" value="ECO:0007669"/>
    <property type="project" value="UniProtKB-SubCell"/>
</dbReference>
<dbReference type="SMART" id="SM00155">
    <property type="entry name" value="PLDc"/>
    <property type="match status" value="2"/>
</dbReference>
<dbReference type="FunFam" id="3.30.870.10:FF:000014">
    <property type="entry name" value="Cardiolipin synthase"/>
    <property type="match status" value="1"/>
</dbReference>
<dbReference type="PANTHER" id="PTHR21248">
    <property type="entry name" value="CARDIOLIPIN SYNTHASE"/>
    <property type="match status" value="1"/>
</dbReference>
<evidence type="ECO:0000256" key="4">
    <source>
        <dbReference type="ARBA" id="ARBA00022679"/>
    </source>
</evidence>
<evidence type="ECO:0000256" key="6">
    <source>
        <dbReference type="ARBA" id="ARBA00022737"/>
    </source>
</evidence>
<sequence>MFFFDWQWWNTVSNIALIINIILAVVMIVFEDKKASSIWAWLMVLFFIPVIGFFLYLLLGRSTGQQKWSDSDDLPSKNLIEKQKAQFNDDKLFTPGSVPERFNALIGMLMRNDDSVFSKNNSVRMFTAGEDKFEALFDDIDSAEHHIHMEYYIMRDDQLGRRLRDILTRKAEEGVKVRFLYDGIGSRKIGKKFFSELRKHGGETKSFSSVVSALMRFRLNFRNHRKLVVIDGAIGYTGGYNVGDEYLGRSSKFGFWRDTHLRMEGQSVHLLQERFISDWNKYGRDDSIPFEDQYFPPPGPGGDMPLQIVSSGPDSEGGEIMHGFIKAIQEAEDYIYIQSPYFVPSSGILASLRVAALSGIDVRIMIPNKPDHPFVYPTTFSFSAEMMKAGAKIHIYDNGFLHAKTMVIDDKISSVGTANVDIRSSELNFEMNTFIYSEDFAAEMKSTFEADMEQSKQLTRKMYESRSYYQKFKEHASRLLSPLL</sequence>
<evidence type="ECO:0000313" key="15">
    <source>
        <dbReference type="EMBL" id="TVT29731.1"/>
    </source>
</evidence>
<name>A0A558AZP6_9STAP</name>
<dbReference type="EMBL" id="VMSJ01000001">
    <property type="protein sequence ID" value="TVT29731.1"/>
    <property type="molecule type" value="Genomic_DNA"/>
</dbReference>
<keyword evidence="2 12" id="KW-1003">Cell membrane</keyword>
<dbReference type="InterPro" id="IPR022924">
    <property type="entry name" value="Cardiolipin_synthase"/>
</dbReference>
<keyword evidence="16" id="KW-1185">Reference proteome</keyword>
<dbReference type="Proteomes" id="UP000315103">
    <property type="component" value="Unassembled WGS sequence"/>
</dbReference>
<evidence type="ECO:0000256" key="5">
    <source>
        <dbReference type="ARBA" id="ARBA00022692"/>
    </source>
</evidence>
<dbReference type="AlphaFoldDB" id="A0A558AZP6"/>
<keyword evidence="6" id="KW-0677">Repeat</keyword>
<keyword evidence="8 12" id="KW-0443">Lipid metabolism</keyword>
<evidence type="ECO:0000256" key="11">
    <source>
        <dbReference type="ARBA" id="ARBA00023264"/>
    </source>
</evidence>
<keyword evidence="4 12" id="KW-0808">Transferase</keyword>
<evidence type="ECO:0000256" key="8">
    <source>
        <dbReference type="ARBA" id="ARBA00023098"/>
    </source>
</evidence>
<evidence type="ECO:0000259" key="14">
    <source>
        <dbReference type="PROSITE" id="PS50035"/>
    </source>
</evidence>
<dbReference type="Pfam" id="PF13091">
    <property type="entry name" value="PLDc_2"/>
    <property type="match status" value="2"/>
</dbReference>
<feature type="active site" evidence="12">
    <location>
        <position position="226"/>
    </location>
</feature>
<comment type="function">
    <text evidence="12">Catalyzes the reversible phosphatidyl group transfer from one phosphatidylglycerol molecule to another to form cardiolipin (CL) (diphosphatidylglycerol) and glycerol.</text>
</comment>
<comment type="subcellular location">
    <subcellularLocation>
        <location evidence="1 12">Cell membrane</location>
        <topology evidence="1 12">Multi-pass membrane protein</topology>
    </subcellularLocation>
</comment>
<dbReference type="InterPro" id="IPR027379">
    <property type="entry name" value="CLS_N"/>
</dbReference>
<comment type="caution">
    <text evidence="15">The sequence shown here is derived from an EMBL/GenBank/DDBJ whole genome shotgun (WGS) entry which is preliminary data.</text>
</comment>
<protein>
    <recommendedName>
        <fullName evidence="12 13">Cardiolipin synthase</fullName>
        <shortName evidence="12">CL synthase</shortName>
        <ecNumber evidence="12 13">2.7.8.-</ecNumber>
    </recommendedName>
</protein>
<comment type="catalytic activity">
    <reaction evidence="12">
        <text>2 a 1,2-diacyl-sn-glycero-3-phospho-(1'-sn-glycerol) = a cardiolipin + glycerol</text>
        <dbReference type="Rhea" id="RHEA:31451"/>
        <dbReference type="ChEBI" id="CHEBI:17754"/>
        <dbReference type="ChEBI" id="CHEBI:62237"/>
        <dbReference type="ChEBI" id="CHEBI:64716"/>
    </reaction>
</comment>
<dbReference type="InterPro" id="IPR025202">
    <property type="entry name" value="PLD-like_dom"/>
</dbReference>
<evidence type="ECO:0000256" key="1">
    <source>
        <dbReference type="ARBA" id="ARBA00004651"/>
    </source>
</evidence>
<dbReference type="InterPro" id="IPR001736">
    <property type="entry name" value="PLipase_D/transphosphatidylase"/>
</dbReference>
<dbReference type="GO" id="GO:0008808">
    <property type="term" value="F:cardiolipin synthase activity"/>
    <property type="evidence" value="ECO:0007669"/>
    <property type="project" value="UniProtKB-UniRule"/>
</dbReference>
<evidence type="ECO:0000256" key="12">
    <source>
        <dbReference type="HAMAP-Rule" id="MF_01916"/>
    </source>
</evidence>
<evidence type="ECO:0000256" key="3">
    <source>
        <dbReference type="ARBA" id="ARBA00022516"/>
    </source>
</evidence>
<evidence type="ECO:0000256" key="10">
    <source>
        <dbReference type="ARBA" id="ARBA00023209"/>
    </source>
</evidence>
<keyword evidence="5 12" id="KW-0812">Transmembrane</keyword>
<evidence type="ECO:0000256" key="13">
    <source>
        <dbReference type="NCBIfam" id="TIGR04265"/>
    </source>
</evidence>
<keyword evidence="10 12" id="KW-0594">Phospholipid biosynthesis</keyword>
<comment type="similarity">
    <text evidence="12">Belongs to the phospholipase D family. Cardiolipin synthase subfamily.</text>
</comment>
<dbReference type="PANTHER" id="PTHR21248:SF22">
    <property type="entry name" value="PHOSPHOLIPASE D"/>
    <property type="match status" value="1"/>
</dbReference>
<dbReference type="OrthoDB" id="9762009at2"/>
<feature type="transmembrane region" description="Helical" evidence="12">
    <location>
        <begin position="38"/>
        <end position="59"/>
    </location>
</feature>
<dbReference type="InterPro" id="IPR030874">
    <property type="entry name" value="Cardiolipin_synth_Firmi"/>
</dbReference>
<dbReference type="PROSITE" id="PS50035">
    <property type="entry name" value="PLD"/>
    <property type="match status" value="2"/>
</dbReference>
<gene>
    <name evidence="15" type="primary">cls</name>
    <name evidence="15" type="ORF">FO441_05480</name>
</gene>
<dbReference type="Pfam" id="PF13396">
    <property type="entry name" value="PLDc_N"/>
    <property type="match status" value="1"/>
</dbReference>
<dbReference type="SUPFAM" id="SSF56024">
    <property type="entry name" value="Phospholipase D/nuclease"/>
    <property type="match status" value="2"/>
</dbReference>